<comment type="caution">
    <text evidence="3">The sequence shown here is derived from an EMBL/GenBank/DDBJ whole genome shotgun (WGS) entry which is preliminary data.</text>
</comment>
<feature type="region of interest" description="Disordered" evidence="1">
    <location>
        <begin position="843"/>
        <end position="880"/>
    </location>
</feature>
<dbReference type="InParanoid" id="G7E291"/>
<dbReference type="InterPro" id="IPR000195">
    <property type="entry name" value="Rab-GAP-TBC_dom"/>
</dbReference>
<name>G7E291_MIXOS</name>
<reference evidence="3 4" key="2">
    <citation type="journal article" date="2012" name="Open Biol.">
        <title>Characteristics of nucleosomes and linker DNA regions on the genome of the basidiomycete Mixia osmundae revealed by mono- and dinucleosome mapping.</title>
        <authorList>
            <person name="Nishida H."/>
            <person name="Kondo S."/>
            <person name="Matsumoto T."/>
            <person name="Suzuki Y."/>
            <person name="Yoshikawa H."/>
            <person name="Taylor T.D."/>
            <person name="Sugiyama J."/>
        </authorList>
    </citation>
    <scope>NUCLEOTIDE SEQUENCE [LARGE SCALE GENOMIC DNA]</scope>
    <source>
        <strain evidence="4">CBS 9802 / IAM 14324 / JCM 22182 / KY 12970</strain>
    </source>
</reference>
<feature type="region of interest" description="Disordered" evidence="1">
    <location>
        <begin position="736"/>
        <end position="821"/>
    </location>
</feature>
<dbReference type="InterPro" id="IPR035969">
    <property type="entry name" value="Rab-GAP_TBC_sf"/>
</dbReference>
<dbReference type="FunFam" id="1.10.8.270:FF:000037">
    <property type="entry name" value="TBC1 domain family member 22A"/>
    <property type="match status" value="1"/>
</dbReference>
<keyword evidence="4" id="KW-1185">Reference proteome</keyword>
<feature type="compositionally biased region" description="Low complexity" evidence="1">
    <location>
        <begin position="85"/>
        <end position="100"/>
    </location>
</feature>
<feature type="compositionally biased region" description="Basic and acidic residues" evidence="1">
    <location>
        <begin position="153"/>
        <end position="175"/>
    </location>
</feature>
<dbReference type="PANTHER" id="PTHR22957">
    <property type="entry name" value="TBC1 DOMAIN FAMILY MEMBER GTPASE-ACTIVATING PROTEIN"/>
    <property type="match status" value="1"/>
</dbReference>
<dbReference type="Gene3D" id="1.10.472.80">
    <property type="entry name" value="Ypt/Rab-GAP domain of gyp1p, domain 3"/>
    <property type="match status" value="1"/>
</dbReference>
<feature type="region of interest" description="Disordered" evidence="1">
    <location>
        <begin position="1336"/>
        <end position="1355"/>
    </location>
</feature>
<dbReference type="Pfam" id="PF00566">
    <property type="entry name" value="RabGAP-TBC"/>
    <property type="match status" value="1"/>
</dbReference>
<feature type="region of interest" description="Disordered" evidence="1">
    <location>
        <begin position="297"/>
        <end position="337"/>
    </location>
</feature>
<reference evidence="3 4" key="1">
    <citation type="journal article" date="2011" name="J. Gen. Appl. Microbiol.">
        <title>Draft genome sequencing of the enigmatic basidiomycete Mixia osmundae.</title>
        <authorList>
            <person name="Nishida H."/>
            <person name="Nagatsuka Y."/>
            <person name="Sugiyama J."/>
        </authorList>
    </citation>
    <scope>NUCLEOTIDE SEQUENCE [LARGE SCALE GENOMIC DNA]</scope>
    <source>
        <strain evidence="4">CBS 9802 / IAM 14324 / JCM 22182 / KY 12970</strain>
    </source>
</reference>
<dbReference type="Gene3D" id="1.10.8.270">
    <property type="entry name" value="putative rabgap domain of human tbc1 domain family member 14 like domains"/>
    <property type="match status" value="1"/>
</dbReference>
<feature type="compositionally biased region" description="Low complexity" evidence="1">
    <location>
        <begin position="131"/>
        <end position="144"/>
    </location>
</feature>
<feature type="compositionally biased region" description="Polar residues" evidence="1">
    <location>
        <begin position="1"/>
        <end position="30"/>
    </location>
</feature>
<dbReference type="FunFam" id="1.10.472.80:FF:000001">
    <property type="entry name" value="TBC1 domain family member 22B"/>
    <property type="match status" value="1"/>
</dbReference>
<evidence type="ECO:0000313" key="3">
    <source>
        <dbReference type="EMBL" id="GAA96951.1"/>
    </source>
</evidence>
<dbReference type="GO" id="GO:0005096">
    <property type="term" value="F:GTPase activator activity"/>
    <property type="evidence" value="ECO:0007669"/>
    <property type="project" value="TreeGrafter"/>
</dbReference>
<feature type="compositionally biased region" description="Polar residues" evidence="1">
    <location>
        <begin position="742"/>
        <end position="764"/>
    </location>
</feature>
<dbReference type="GO" id="GO:0005794">
    <property type="term" value="C:Golgi apparatus"/>
    <property type="evidence" value="ECO:0007669"/>
    <property type="project" value="TreeGrafter"/>
</dbReference>
<feature type="compositionally biased region" description="Acidic residues" evidence="1">
    <location>
        <begin position="45"/>
        <end position="60"/>
    </location>
</feature>
<evidence type="ECO:0000259" key="2">
    <source>
        <dbReference type="PROSITE" id="PS50086"/>
    </source>
</evidence>
<dbReference type="OrthoDB" id="26371at2759"/>
<dbReference type="Gene3D" id="1.10.10.750">
    <property type="entry name" value="Ypt/Rab-GAP domain of gyp1p, domain 1"/>
    <property type="match status" value="1"/>
</dbReference>
<dbReference type="eggNOG" id="KOG1092">
    <property type="taxonomic scope" value="Eukaryota"/>
</dbReference>
<dbReference type="SMART" id="SM00164">
    <property type="entry name" value="TBC"/>
    <property type="match status" value="1"/>
</dbReference>
<feature type="compositionally biased region" description="Low complexity" evidence="1">
    <location>
        <begin position="786"/>
        <end position="795"/>
    </location>
</feature>
<dbReference type="EMBL" id="BABT02000110">
    <property type="protein sequence ID" value="GAA96951.1"/>
    <property type="molecule type" value="Genomic_DNA"/>
</dbReference>
<feature type="domain" description="Rab-GAP TBC" evidence="2">
    <location>
        <begin position="362"/>
        <end position="586"/>
    </location>
</feature>
<proteinExistence type="predicted"/>
<dbReference type="Proteomes" id="UP000009131">
    <property type="component" value="Unassembled WGS sequence"/>
</dbReference>
<dbReference type="PANTHER" id="PTHR22957:SF26">
    <property type="entry name" value="LD44506P"/>
    <property type="match status" value="1"/>
</dbReference>
<dbReference type="STRING" id="764103.G7E291"/>
<sequence>MSYASPSPFTSGPSSHPSVQRAHSSSSQVHLSAKGYRAASSLKDEWEEDAWNEGSDDEADYANGLERTAVPLDSWQQPHLGEPASTSSSKSERSSSVGPSLTIPSLKGKGRAPSPLSPASVIASDLSRPISASSSESKPAASWSIWDYSPLGRRQEPQPAQRRESGLGSDTRPDDGLPAAGGSGRSTPTLENRRVASAGKHGARSYSNSSSWVTVDAINNRGDDMDESQLRMVDGPNIEGLMLSDPTPLLTRKEMEDAMRPDIDDILADPMNALKRLRVDRNGEFVRQADHLNALSSSATSNVADQSYDSKDDDDSGDGVTFFESPANAQERRDRKNKEKFVTCLSAESIDLTQLRKLAWSGVPDELRPAVWQLLLGYLPGPATRRAAALSRKRQEYAEAVRLAFSRGEANLDPAIWHQIHIDVPRTNPGVRLWQFEATQKALERILYVWAIRHPASGYVQGINDLVTPFMQVFISSYIDADPESYDVSVLPAHVLSALEADSYWCLSKLLDGIQDNYIFAQPGIQRQVARLKELCKRVDAPLAAHLEEHNVEFIQFAFRWINCLLMREMKVKNIIRLWDTYLAEGTDAFSDFHLYVCLAFLVKWSDKLRSLDFQGIIMFLQSLPSTQTWTDTTIRLLLSEAFLCSLIIIQLMGRYYSSDRYAAHDQAAGVNARFSLILPSGYDLCCIILADLVTRTWLAPLLGSACEQQQICLLSCLDTLIRTSIATMVAMTLKPRPAPSPSISRQDHASLTTPVEPNITRTGSFGLRSDKPRSALGLMRRMTGTASPSPSTPTLDKGEATFAPLPRRSRSIGPLDSMSSSVASALPTLDVSDSLGGKRSLSLTRLGRSTSDERKSRSHGFSGLSPVNSRDGASPHHVDMRPAEPVAATAMQESYVSKVAQRLSDAINKVFPAAPASLGVSVISSTPAQSASAHTSGPSVTLNNEPVIVWRGRTAPLYARAKAVGDLIASELNDAMHDQYLLRSLLRSAVLKTLAIYLSRLESIVILPSADPGGILYVAKTVKEADAAPLAQRFDFEIVRCAWVISASLDSVTRDKAGMQVPSFLSDTLKPWKQKLDGLINRIMTPFVVELKAHGAAIVGRACLEDHTSSASPPASVPGSPAMSPSAAAANSQFRLPALSRTSTPTPSITSVTNGHTTALPAYLRELSAFLEAVNRTFDRLALGDGATRWLVTLSSHLIWKFMLNASARPIGNVINSHAFEDAIENAHIKRSMPGKALLARSSYHMPTLASHGMSSVSGKPRLSPPLEHQKPDAILSPEAASSAVVVAETESFQQLMTAFASRVLYPDAHRSCCHQHRSRLLRRKRPQNAVLDVNGEGAIPLTDRSPPRSEDGCPPFSVCDSLDDIITAANQDDIHNDLAKEAMYEALIALAATLVIFRLRSKPDLLKKGLQLVAPPVTASVAAEPLTPAKLLSETDALQSVKPDEICRHIKEALERAPSLILLHALAAMILTKPTETATAELEPVELFRLPHELWKISWADYVKMQKGFATAEEWESEISWEMDSEVKRLTLIRPRLESHSYWNGMSVWLELLSLAVLTV</sequence>
<accession>G7E291</accession>
<dbReference type="PROSITE" id="PS50086">
    <property type="entry name" value="TBC_RABGAP"/>
    <property type="match status" value="1"/>
</dbReference>
<organism evidence="3 4">
    <name type="scientific">Mixia osmundae (strain CBS 9802 / IAM 14324 / JCM 22182 / KY 12970)</name>
    <dbReference type="NCBI Taxonomy" id="764103"/>
    <lineage>
        <taxon>Eukaryota</taxon>
        <taxon>Fungi</taxon>
        <taxon>Dikarya</taxon>
        <taxon>Basidiomycota</taxon>
        <taxon>Pucciniomycotina</taxon>
        <taxon>Mixiomycetes</taxon>
        <taxon>Mixiales</taxon>
        <taxon>Mixiaceae</taxon>
        <taxon>Mixia</taxon>
    </lineage>
</organism>
<dbReference type="HOGENOM" id="CLU_003752_0_0_1"/>
<gene>
    <name evidence="3" type="primary">Mo03625</name>
    <name evidence="3" type="ORF">E5Q_03625</name>
</gene>
<feature type="region of interest" description="Disordered" evidence="1">
    <location>
        <begin position="1"/>
        <end position="210"/>
    </location>
</feature>
<protein>
    <recommendedName>
        <fullName evidence="2">Rab-GAP TBC domain-containing protein</fullName>
    </recommendedName>
</protein>
<evidence type="ECO:0000313" key="4">
    <source>
        <dbReference type="Proteomes" id="UP000009131"/>
    </source>
</evidence>
<evidence type="ECO:0000256" key="1">
    <source>
        <dbReference type="SAM" id="MobiDB-lite"/>
    </source>
</evidence>
<dbReference type="SUPFAM" id="SSF47923">
    <property type="entry name" value="Ypt/Rab-GAP domain of gyp1p"/>
    <property type="match status" value="2"/>
</dbReference>